<dbReference type="Ensembl" id="ENSXETT00000110850">
    <property type="protein sequence ID" value="ENSXETP00000116190"/>
    <property type="gene ID" value="ENSXETG00000043786"/>
</dbReference>
<dbReference type="GeneTree" id="ENSGT00940000154669"/>
<reference evidence="1" key="2">
    <citation type="submission" date="2021-03" db="UniProtKB">
        <authorList>
            <consortium name="Ensembl"/>
        </authorList>
    </citation>
    <scope>IDENTIFICATION</scope>
</reference>
<proteinExistence type="predicted"/>
<dbReference type="AlphaFoldDB" id="A0A803JUF4"/>
<dbReference type="PANTHER" id="PTHR21301">
    <property type="entry name" value="REVERSE TRANSCRIPTASE"/>
    <property type="match status" value="1"/>
</dbReference>
<dbReference type="Ensembl" id="ENSXETT00000113638">
    <property type="protein sequence ID" value="ENSXETP00000111660"/>
    <property type="gene ID" value="ENSXETG00000043786"/>
</dbReference>
<reference evidence="1" key="1">
    <citation type="journal article" date="2010" name="Science">
        <title>The genome of the Western clawed frog Xenopus tropicalis.</title>
        <authorList>
            <person name="Hellsten U."/>
            <person name="Harland R.M."/>
            <person name="Gilchrist M.J."/>
            <person name="Hendrix D."/>
            <person name="Jurka J."/>
            <person name="Kapitonov V."/>
            <person name="Ovcharenko I."/>
            <person name="Putnam N.H."/>
            <person name="Shu S."/>
            <person name="Taher L."/>
            <person name="Blitz I.L."/>
            <person name="Blumberg B."/>
            <person name="Dichmann D.S."/>
            <person name="Dubchak I."/>
            <person name="Amaya E."/>
            <person name="Detter J.C."/>
            <person name="Fletcher R."/>
            <person name="Gerhard D.S."/>
            <person name="Goodstein D."/>
            <person name="Graves T."/>
            <person name="Grigoriev I.V."/>
            <person name="Grimwood J."/>
            <person name="Kawashima T."/>
            <person name="Lindquist E."/>
            <person name="Lucas S.M."/>
            <person name="Mead P.E."/>
            <person name="Mitros T."/>
            <person name="Ogino H."/>
            <person name="Ohta Y."/>
            <person name="Poliakov A.V."/>
            <person name="Pollet N."/>
            <person name="Robert J."/>
            <person name="Salamov A."/>
            <person name="Sater A.K."/>
            <person name="Schmutz J."/>
            <person name="Terry A."/>
            <person name="Vize P.D."/>
            <person name="Warren W.C."/>
            <person name="Wells D."/>
            <person name="Wills A."/>
            <person name="Wilson R.K."/>
            <person name="Zimmerman L.B."/>
            <person name="Zorn A.M."/>
            <person name="Grainger R."/>
            <person name="Grammer T."/>
            <person name="Khokha M.K."/>
            <person name="Richardson P.M."/>
            <person name="Rokhsar D.S."/>
        </authorList>
    </citation>
    <scope>NUCLEOTIDE SEQUENCE [LARGE SCALE GENOMIC DNA]</scope>
    <source>
        <strain evidence="1">Nigerian</strain>
    </source>
</reference>
<organism evidence="1">
    <name type="scientific">Xenopus tropicalis</name>
    <name type="common">Western clawed frog</name>
    <name type="synonym">Silurana tropicalis</name>
    <dbReference type="NCBI Taxonomy" id="8364"/>
    <lineage>
        <taxon>Eukaryota</taxon>
        <taxon>Metazoa</taxon>
        <taxon>Chordata</taxon>
        <taxon>Craniata</taxon>
        <taxon>Vertebrata</taxon>
        <taxon>Euteleostomi</taxon>
        <taxon>Amphibia</taxon>
        <taxon>Batrachia</taxon>
        <taxon>Anura</taxon>
        <taxon>Pipoidea</taxon>
        <taxon>Pipidae</taxon>
        <taxon>Xenopodinae</taxon>
        <taxon>Xenopus</taxon>
        <taxon>Silurana</taxon>
    </lineage>
</organism>
<evidence type="ECO:0008006" key="2">
    <source>
        <dbReference type="Google" id="ProtNLM"/>
    </source>
</evidence>
<name>A0A803JUF4_XENTR</name>
<protein>
    <recommendedName>
        <fullName evidence="2">Reverse transcriptase domain-containing protein</fullName>
    </recommendedName>
</protein>
<dbReference type="InParanoid" id="A0A803JUF4"/>
<dbReference type="PANTHER" id="PTHR21301:SF13">
    <property type="match status" value="1"/>
</dbReference>
<accession>A0A803JUF4</accession>
<evidence type="ECO:0000313" key="1">
    <source>
        <dbReference type="Ensembl" id="ENSXETP00000111660"/>
    </source>
</evidence>
<sequence>MTVPPIPYPTVTCYTNLTLEGNIGVPLSRNDSDLITAKHLDVEGDARSLRSSSNVINLSSRSLSLDESNLLSKGLNFIPDEKLDIFSIILDLNKFIRLLTVKRHFANQDNMKASGVHNNVDMADSLSQESLGVGQSLIDVSEGTGMQVALDDFRDFCALSDLQDLEAEGSISSGEYPHKLVTVSGMKKNSEFYPIQAKSQQLIMFHKLVQNDIEALGSNLGKNKSKYGNLTPGEYKALHALSRDDTIIIKKADKGGSVVVLDTPAYVAEVMRQLTDVETYTLLKRDPTEGFKSVLADLLSEGFSNGVLTTKEVEMLKCENPVFHVLPKVHKSLDNVKGRPIVASIGSLSENLSCYIDRLLRPLVESLPSYIRDTTMCINQIQHLKWKPSYRWFTMDVVSLYSSIDHSLGLQAIGYWLDKERIFPKAQSDFILQAVDFLLKSNYFLFDGKFYLQRCGAAMGASFAPTYANLFMGWFERLYIFGDQNPFRSRIFSFFSLYR</sequence>